<comment type="caution">
    <text evidence="1">The sequence shown here is derived from an EMBL/GenBank/DDBJ whole genome shotgun (WGS) entry which is preliminary data.</text>
</comment>
<evidence type="ECO:0000313" key="1">
    <source>
        <dbReference type="EMBL" id="NHM03646.1"/>
    </source>
</evidence>
<organism evidence="1 2">
    <name type="scientific">Flavobacterium celericrescens</name>
    <dbReference type="NCBI Taxonomy" id="2709780"/>
    <lineage>
        <taxon>Bacteria</taxon>
        <taxon>Pseudomonadati</taxon>
        <taxon>Bacteroidota</taxon>
        <taxon>Flavobacteriia</taxon>
        <taxon>Flavobacteriales</taxon>
        <taxon>Flavobacteriaceae</taxon>
        <taxon>Flavobacterium</taxon>
    </lineage>
</organism>
<dbReference type="PROSITE" id="PS51257">
    <property type="entry name" value="PROKAR_LIPOPROTEIN"/>
    <property type="match status" value="1"/>
</dbReference>
<dbReference type="EMBL" id="JAAJBV010000002">
    <property type="protein sequence ID" value="NHM03646.1"/>
    <property type="molecule type" value="Genomic_DNA"/>
</dbReference>
<name>A0ABX0IE85_9FLAO</name>
<gene>
    <name evidence="1" type="ORF">G4L40_02885</name>
</gene>
<accession>A0ABX0IE85</accession>
<protein>
    <submittedName>
        <fullName evidence="1">Uncharacterized protein</fullName>
    </submittedName>
</protein>
<dbReference type="Proteomes" id="UP000761423">
    <property type="component" value="Unassembled WGS sequence"/>
</dbReference>
<proteinExistence type="predicted"/>
<reference evidence="1 2" key="1">
    <citation type="submission" date="2020-02" db="EMBL/GenBank/DDBJ databases">
        <authorList>
            <person name="Chen W.-M."/>
        </authorList>
    </citation>
    <scope>NUCLEOTIDE SEQUENCE [LARGE SCALE GENOMIC DNA]</scope>
    <source>
        <strain evidence="1 2">TWA-26</strain>
    </source>
</reference>
<sequence>MKKYIQFFAIAILFTLFTGCTESDDEFFASKVVTANGLIAVNLSGNTVAVSTAIPRLLPQTGGNPFDLYLTTTSNQFFFNYTLEKKNANNVWELVAPSGYNVVTSSGSNQFGDYIAAICQLDALETTYEYDTTIAPIATGDYRLTVDNEVVSIDSKNAVTVIIKTTAVGDTTNNVLEFTVN</sequence>
<dbReference type="RefSeq" id="WP_166235662.1">
    <property type="nucleotide sequence ID" value="NZ_JAAJBV010000002.1"/>
</dbReference>
<keyword evidence="2" id="KW-1185">Reference proteome</keyword>
<evidence type="ECO:0000313" key="2">
    <source>
        <dbReference type="Proteomes" id="UP000761423"/>
    </source>
</evidence>